<sequence>MQITRNEFGISTQLEKANVSSINHTTALFARSKNDLFTQTRCA</sequence>
<evidence type="ECO:0000313" key="2">
    <source>
        <dbReference type="Proteomes" id="UP001163726"/>
    </source>
</evidence>
<reference evidence="1" key="1">
    <citation type="submission" date="2022-10" db="EMBL/GenBank/DDBJ databases">
        <title>Catenovulum adriacola sp. nov. isolated in the Harbour of Susak.</title>
        <authorList>
            <person name="Schoch T."/>
            <person name="Reich S.J."/>
            <person name="Stoeferle S."/>
            <person name="Flaiz M."/>
            <person name="Kazda M."/>
            <person name="Riedel C.U."/>
            <person name="Duerre P."/>
        </authorList>
    </citation>
    <scope>NUCLEOTIDE SEQUENCE</scope>
    <source>
        <strain evidence="1">TS8</strain>
    </source>
</reference>
<proteinExistence type="predicted"/>
<protein>
    <submittedName>
        <fullName evidence="1">Uncharacterized protein</fullName>
    </submittedName>
</protein>
<keyword evidence="2" id="KW-1185">Reference proteome</keyword>
<dbReference type="RefSeq" id="WP_268075203.1">
    <property type="nucleotide sequence ID" value="NZ_CP109965.1"/>
</dbReference>
<dbReference type="EMBL" id="CP109965">
    <property type="protein sequence ID" value="WAJ70858.1"/>
    <property type="molecule type" value="Genomic_DNA"/>
</dbReference>
<organism evidence="1 2">
    <name type="scientific">Catenovulum adriaticum</name>
    <dbReference type="NCBI Taxonomy" id="2984846"/>
    <lineage>
        <taxon>Bacteria</taxon>
        <taxon>Pseudomonadati</taxon>
        <taxon>Pseudomonadota</taxon>
        <taxon>Gammaproteobacteria</taxon>
        <taxon>Alteromonadales</taxon>
        <taxon>Alteromonadaceae</taxon>
        <taxon>Catenovulum</taxon>
    </lineage>
</organism>
<evidence type="ECO:0000313" key="1">
    <source>
        <dbReference type="EMBL" id="WAJ70858.1"/>
    </source>
</evidence>
<name>A0ABY7AMT0_9ALTE</name>
<accession>A0ABY7AMT0</accession>
<dbReference type="Proteomes" id="UP001163726">
    <property type="component" value="Chromosome"/>
</dbReference>
<gene>
    <name evidence="1" type="ORF">OLW01_03340</name>
</gene>